<dbReference type="OrthoDB" id="13568at10239"/>
<protein>
    <submittedName>
        <fullName evidence="1">Base plate protein Gp26</fullName>
    </submittedName>
</protein>
<sequence length="125" mass="14457">MATSITTTQSTRQYPLSRYDDRNIADPILRAELRKEVMLMCESNDKNLTIYYVLPDEQYRPDLLAYRMWGIAELRWVVTLAAGLEDESQGMTVGKKLKLPPATWIREMIRHFQYDGQVIGTLSIA</sequence>
<dbReference type="Proteomes" id="UP000246402">
    <property type="component" value="Segment"/>
</dbReference>
<gene>
    <name evidence="1" type="primary">26</name>
    <name evidence="1" type="ORF">EC725RCS47_p0081</name>
</gene>
<evidence type="ECO:0000313" key="1">
    <source>
        <dbReference type="EMBL" id="CDN90829.1"/>
    </source>
</evidence>
<evidence type="ECO:0000313" key="2">
    <source>
        <dbReference type="Proteomes" id="UP000246402"/>
    </source>
</evidence>
<reference evidence="1 2" key="1">
    <citation type="journal article" date="2014" name="Antimicrob. Agents Chemother.">
        <title>Characterization of a P1-Like Bacteriophage Carrying an SHV-2 Extended-Spectrum ?-Lactamase from an Escherichia coli Strain.</title>
        <authorList>
            <person name="Billard-Pomares T."/>
            <person name="Fouteau S."/>
            <person name="Jacquet M.E."/>
            <person name="Roche D."/>
            <person name="Barbe V."/>
            <person name="Castellanos M."/>
            <person name="Bouet J.Y."/>
            <person name="Cruveiller S."/>
            <person name="Medigue C."/>
            <person name="Blanco J."/>
            <person name="Clermont O."/>
            <person name="Denamur E."/>
            <person name="Branger C."/>
        </authorList>
    </citation>
    <scope>NUCLEOTIDE SEQUENCE [LARGE SCALE GENOMIC DNA]</scope>
</reference>
<name>A0A077SK51_9CAUD</name>
<dbReference type="RefSeq" id="YP_009624932.1">
    <property type="nucleotide sequence ID" value="NC_042128.1"/>
</dbReference>
<dbReference type="EMBL" id="FO818745">
    <property type="protein sequence ID" value="CDN90829.1"/>
    <property type="molecule type" value="Genomic_DNA"/>
</dbReference>
<organism evidence="1 2">
    <name type="scientific">Escherichia phage RCS47</name>
    <dbReference type="NCBI Taxonomy" id="1590550"/>
    <lineage>
        <taxon>Viruses</taxon>
        <taxon>Duplodnaviria</taxon>
        <taxon>Heunggongvirae</taxon>
        <taxon>Uroviricota</taxon>
        <taxon>Caudoviricetes</taxon>
        <taxon>Punavirus</taxon>
        <taxon>Punavirus RCS47</taxon>
    </lineage>
</organism>
<keyword evidence="2" id="KW-1185">Reference proteome</keyword>
<accession>A0A077SK51</accession>
<proteinExistence type="predicted"/>
<dbReference type="GeneID" id="40101776"/>
<dbReference type="KEGG" id="vg:40101776"/>